<dbReference type="InterPro" id="IPR001584">
    <property type="entry name" value="Integrase_cat-core"/>
</dbReference>
<name>A0A371EM01_MUCPR</name>
<dbReference type="Gene3D" id="3.30.420.10">
    <property type="entry name" value="Ribonuclease H-like superfamily/Ribonuclease H"/>
    <property type="match status" value="1"/>
</dbReference>
<sequence length="287" mass="32830">MPPDNETQFASRSITSFCAQLKIKQQFTSMEHPQLNRQVEAANKVILRGLWRRLEDAKRRWSEELPQFKHHDLVLRKITRTAESNKLTLAWKGPFRVIDEVGKGTYRLEQLDDRLQAIKGLRGPVIRSPPGNQRPKRTGHYIPSKREASNQRLKRTVTKDLRGSIIGSSPSKRRQTKDFRGPVIRSPTGEIIKYLSKTCWSRLSRAPKTYERPVIRSPPGLIIKDPTETSRLRPFGAPKTCERLVIRSPQGEIIKDLSDTSRSRLSGAAKTCEQSVHRPPGENIMNK</sequence>
<gene>
    <name evidence="3" type="ORF">CR513_54171</name>
</gene>
<protein>
    <recommendedName>
        <fullName evidence="2">Integrase catalytic domain-containing protein</fullName>
    </recommendedName>
</protein>
<organism evidence="3 4">
    <name type="scientific">Mucuna pruriens</name>
    <name type="common">Velvet bean</name>
    <name type="synonym">Dolichos pruriens</name>
    <dbReference type="NCBI Taxonomy" id="157652"/>
    <lineage>
        <taxon>Eukaryota</taxon>
        <taxon>Viridiplantae</taxon>
        <taxon>Streptophyta</taxon>
        <taxon>Embryophyta</taxon>
        <taxon>Tracheophyta</taxon>
        <taxon>Spermatophyta</taxon>
        <taxon>Magnoliopsida</taxon>
        <taxon>eudicotyledons</taxon>
        <taxon>Gunneridae</taxon>
        <taxon>Pentapetalae</taxon>
        <taxon>rosids</taxon>
        <taxon>fabids</taxon>
        <taxon>Fabales</taxon>
        <taxon>Fabaceae</taxon>
        <taxon>Papilionoideae</taxon>
        <taxon>50 kb inversion clade</taxon>
        <taxon>NPAAA clade</taxon>
        <taxon>indigoferoid/millettioid clade</taxon>
        <taxon>Phaseoleae</taxon>
        <taxon>Mucuna</taxon>
    </lineage>
</organism>
<dbReference type="PANTHER" id="PTHR37984">
    <property type="entry name" value="PROTEIN CBG26694"/>
    <property type="match status" value="1"/>
</dbReference>
<dbReference type="InterPro" id="IPR036397">
    <property type="entry name" value="RNaseH_sf"/>
</dbReference>
<feature type="region of interest" description="Disordered" evidence="1">
    <location>
        <begin position="163"/>
        <end position="183"/>
    </location>
</feature>
<feature type="non-terminal residue" evidence="3">
    <location>
        <position position="1"/>
    </location>
</feature>
<keyword evidence="4" id="KW-1185">Reference proteome</keyword>
<comment type="caution">
    <text evidence="3">The sequence shown here is derived from an EMBL/GenBank/DDBJ whole genome shotgun (WGS) entry which is preliminary data.</text>
</comment>
<dbReference type="PANTHER" id="PTHR37984:SF5">
    <property type="entry name" value="PROTEIN NYNRIN-LIKE"/>
    <property type="match status" value="1"/>
</dbReference>
<feature type="domain" description="Integrase catalytic" evidence="2">
    <location>
        <begin position="1"/>
        <end position="102"/>
    </location>
</feature>
<dbReference type="GO" id="GO:0003676">
    <property type="term" value="F:nucleic acid binding"/>
    <property type="evidence" value="ECO:0007669"/>
    <property type="project" value="InterPro"/>
</dbReference>
<feature type="region of interest" description="Disordered" evidence="1">
    <location>
        <begin position="263"/>
        <end position="287"/>
    </location>
</feature>
<dbReference type="InterPro" id="IPR012337">
    <property type="entry name" value="RNaseH-like_sf"/>
</dbReference>
<dbReference type="SUPFAM" id="SSF53098">
    <property type="entry name" value="Ribonuclease H-like"/>
    <property type="match status" value="1"/>
</dbReference>
<dbReference type="Proteomes" id="UP000257109">
    <property type="component" value="Unassembled WGS sequence"/>
</dbReference>
<dbReference type="GO" id="GO:0015074">
    <property type="term" value="P:DNA integration"/>
    <property type="evidence" value="ECO:0007669"/>
    <property type="project" value="InterPro"/>
</dbReference>
<evidence type="ECO:0000256" key="1">
    <source>
        <dbReference type="SAM" id="MobiDB-lite"/>
    </source>
</evidence>
<proteinExistence type="predicted"/>
<evidence type="ECO:0000313" key="4">
    <source>
        <dbReference type="Proteomes" id="UP000257109"/>
    </source>
</evidence>
<dbReference type="InterPro" id="IPR050951">
    <property type="entry name" value="Retrovirus_Pol_polyprotein"/>
</dbReference>
<dbReference type="PROSITE" id="PS50994">
    <property type="entry name" value="INTEGRASE"/>
    <property type="match status" value="1"/>
</dbReference>
<reference evidence="3" key="1">
    <citation type="submission" date="2018-05" db="EMBL/GenBank/DDBJ databases">
        <title>Draft genome of Mucuna pruriens seed.</title>
        <authorList>
            <person name="Nnadi N.E."/>
            <person name="Vos R."/>
            <person name="Hasami M.H."/>
            <person name="Devisetty U.K."/>
            <person name="Aguiy J.C."/>
        </authorList>
    </citation>
    <scope>NUCLEOTIDE SEQUENCE [LARGE SCALE GENOMIC DNA]</scope>
    <source>
        <strain evidence="3">JCA_2017</strain>
    </source>
</reference>
<dbReference type="EMBL" id="QJKJ01013163">
    <property type="protein sequence ID" value="RDX67006.1"/>
    <property type="molecule type" value="Genomic_DNA"/>
</dbReference>
<evidence type="ECO:0000259" key="2">
    <source>
        <dbReference type="PROSITE" id="PS50994"/>
    </source>
</evidence>
<evidence type="ECO:0000313" key="3">
    <source>
        <dbReference type="EMBL" id="RDX67006.1"/>
    </source>
</evidence>
<accession>A0A371EM01</accession>
<dbReference type="AlphaFoldDB" id="A0A371EM01"/>